<feature type="region of interest" description="Disordered" evidence="1">
    <location>
        <begin position="1"/>
        <end position="51"/>
    </location>
</feature>
<dbReference type="AlphaFoldDB" id="A0A4Q0MFW6"/>
<gene>
    <name evidence="2" type="ORF">EK403_14940</name>
</gene>
<protein>
    <submittedName>
        <fullName evidence="2">Uncharacterized protein</fullName>
    </submittedName>
</protein>
<name>A0A4Q0MFW6_9HYPH</name>
<comment type="caution">
    <text evidence="2">The sequence shown here is derived from an EMBL/GenBank/DDBJ whole genome shotgun (WGS) entry which is preliminary data.</text>
</comment>
<evidence type="ECO:0000313" key="2">
    <source>
        <dbReference type="EMBL" id="RXF72103.1"/>
    </source>
</evidence>
<organism evidence="2 3">
    <name type="scientific">Hansschlegelia zhihuaiae</name>
    <dbReference type="NCBI Taxonomy" id="405005"/>
    <lineage>
        <taxon>Bacteria</taxon>
        <taxon>Pseudomonadati</taxon>
        <taxon>Pseudomonadota</taxon>
        <taxon>Alphaproteobacteria</taxon>
        <taxon>Hyphomicrobiales</taxon>
        <taxon>Methylopilaceae</taxon>
        <taxon>Hansschlegelia</taxon>
    </lineage>
</organism>
<feature type="compositionally biased region" description="Low complexity" evidence="1">
    <location>
        <begin position="32"/>
        <end position="44"/>
    </location>
</feature>
<proteinExistence type="predicted"/>
<feature type="compositionally biased region" description="Low complexity" evidence="1">
    <location>
        <begin position="152"/>
        <end position="163"/>
    </location>
</feature>
<dbReference type="EMBL" id="RYFI01000014">
    <property type="protein sequence ID" value="RXF72103.1"/>
    <property type="molecule type" value="Genomic_DNA"/>
</dbReference>
<dbReference type="RefSeq" id="WP_128778270.1">
    <property type="nucleotide sequence ID" value="NZ_RYFI01000014.1"/>
</dbReference>
<sequence>MTRLGQTPYYRLAAPESLEDAQRRAAERRARLGAAAPAAPQADDGAARKALAEAQARAERLERKVVELEAALAARPPVADAAARMAATRHAAQLEAQLAAANALWAREKAADAAEIERLSGELAKARDVETSIAEAVTARVLVALAGMQGSAPPNRAAPGAPAEKPKFLWKNWGAR</sequence>
<accession>A0A4Q0MFW6</accession>
<reference evidence="2 3" key="1">
    <citation type="submission" date="2018-12" db="EMBL/GenBank/DDBJ databases">
        <title>bacterium Hansschlegelia zhihuaiae S113.</title>
        <authorList>
            <person name="He J."/>
        </authorList>
    </citation>
    <scope>NUCLEOTIDE SEQUENCE [LARGE SCALE GENOMIC DNA]</scope>
    <source>
        <strain evidence="2 3">S 113</strain>
    </source>
</reference>
<evidence type="ECO:0000256" key="1">
    <source>
        <dbReference type="SAM" id="MobiDB-lite"/>
    </source>
</evidence>
<feature type="compositionally biased region" description="Basic and acidic residues" evidence="1">
    <location>
        <begin position="20"/>
        <end position="30"/>
    </location>
</feature>
<feature type="region of interest" description="Disordered" evidence="1">
    <location>
        <begin position="151"/>
        <end position="176"/>
    </location>
</feature>
<evidence type="ECO:0000313" key="3">
    <source>
        <dbReference type="Proteomes" id="UP000289708"/>
    </source>
</evidence>
<dbReference type="Proteomes" id="UP000289708">
    <property type="component" value="Unassembled WGS sequence"/>
</dbReference>
<keyword evidence="3" id="KW-1185">Reference proteome</keyword>